<dbReference type="Gramene" id="AET1Gv20149900.10">
    <property type="protein sequence ID" value="AET1Gv20149900.10"/>
    <property type="gene ID" value="AET1Gv20149900"/>
</dbReference>
<keyword evidence="3" id="KW-1185">Reference proteome</keyword>
<feature type="signal peptide" evidence="1">
    <location>
        <begin position="1"/>
        <end position="21"/>
    </location>
</feature>
<feature type="chain" id="PRO_5019323931" evidence="1">
    <location>
        <begin position="22"/>
        <end position="52"/>
    </location>
</feature>
<reference evidence="2" key="4">
    <citation type="submission" date="2019-03" db="UniProtKB">
        <authorList>
            <consortium name="EnsemblPlants"/>
        </authorList>
    </citation>
    <scope>IDENTIFICATION</scope>
</reference>
<reference evidence="2" key="5">
    <citation type="journal article" date="2021" name="G3 (Bethesda)">
        <title>Aegilops tauschii genome assembly Aet v5.0 features greater sequence contiguity and improved annotation.</title>
        <authorList>
            <person name="Wang L."/>
            <person name="Zhu T."/>
            <person name="Rodriguez J.C."/>
            <person name="Deal K.R."/>
            <person name="Dubcovsky J."/>
            <person name="McGuire P.E."/>
            <person name="Lux T."/>
            <person name="Spannagl M."/>
            <person name="Mayer K.F.X."/>
            <person name="Baldrich P."/>
            <person name="Meyers B.C."/>
            <person name="Huo N."/>
            <person name="Gu Y.Q."/>
            <person name="Zhou H."/>
            <person name="Devos K.M."/>
            <person name="Bennetzen J.L."/>
            <person name="Unver T."/>
            <person name="Budak H."/>
            <person name="Gulick P.J."/>
            <person name="Galiba G."/>
            <person name="Kalapos B."/>
            <person name="Nelson D.R."/>
            <person name="Li P."/>
            <person name="You F.M."/>
            <person name="Luo M.C."/>
            <person name="Dvorak J."/>
        </authorList>
    </citation>
    <scope>NUCLEOTIDE SEQUENCE [LARGE SCALE GENOMIC DNA]</scope>
    <source>
        <strain evidence="2">cv. AL8/78</strain>
    </source>
</reference>
<sequence length="52" mass="6069">MWNCAWCWSLTSAMSVYLGFCNLSGSRNKIVRCSSIYFCSVSIKWRISIVFY</sequence>
<accession>A0A452XT57</accession>
<evidence type="ECO:0000313" key="2">
    <source>
        <dbReference type="EnsemblPlants" id="AET1Gv20149900.10"/>
    </source>
</evidence>
<dbReference type="EnsemblPlants" id="AET1Gv20149900.10">
    <property type="protein sequence ID" value="AET1Gv20149900.10"/>
    <property type="gene ID" value="AET1Gv20149900"/>
</dbReference>
<proteinExistence type="predicted"/>
<reference evidence="3" key="1">
    <citation type="journal article" date="2014" name="Science">
        <title>Ancient hybridizations among the ancestral genomes of bread wheat.</title>
        <authorList>
            <consortium name="International Wheat Genome Sequencing Consortium,"/>
            <person name="Marcussen T."/>
            <person name="Sandve S.R."/>
            <person name="Heier L."/>
            <person name="Spannagl M."/>
            <person name="Pfeifer M."/>
            <person name="Jakobsen K.S."/>
            <person name="Wulff B.B."/>
            <person name="Steuernagel B."/>
            <person name="Mayer K.F."/>
            <person name="Olsen O.A."/>
        </authorList>
    </citation>
    <scope>NUCLEOTIDE SEQUENCE [LARGE SCALE GENOMIC DNA]</scope>
    <source>
        <strain evidence="3">cv. AL8/78</strain>
    </source>
</reference>
<dbReference type="AlphaFoldDB" id="A0A452XT57"/>
<reference evidence="3" key="2">
    <citation type="journal article" date="2017" name="Nat. Plants">
        <title>The Aegilops tauschii genome reveals multiple impacts of transposons.</title>
        <authorList>
            <person name="Zhao G."/>
            <person name="Zou C."/>
            <person name="Li K."/>
            <person name="Wang K."/>
            <person name="Li T."/>
            <person name="Gao L."/>
            <person name="Zhang X."/>
            <person name="Wang H."/>
            <person name="Yang Z."/>
            <person name="Liu X."/>
            <person name="Jiang W."/>
            <person name="Mao L."/>
            <person name="Kong X."/>
            <person name="Jiao Y."/>
            <person name="Jia J."/>
        </authorList>
    </citation>
    <scope>NUCLEOTIDE SEQUENCE [LARGE SCALE GENOMIC DNA]</scope>
    <source>
        <strain evidence="3">cv. AL8/78</strain>
    </source>
</reference>
<evidence type="ECO:0000313" key="3">
    <source>
        <dbReference type="Proteomes" id="UP000015105"/>
    </source>
</evidence>
<reference evidence="2" key="3">
    <citation type="journal article" date="2017" name="Nature">
        <title>Genome sequence of the progenitor of the wheat D genome Aegilops tauschii.</title>
        <authorList>
            <person name="Luo M.C."/>
            <person name="Gu Y.Q."/>
            <person name="Puiu D."/>
            <person name="Wang H."/>
            <person name="Twardziok S.O."/>
            <person name="Deal K.R."/>
            <person name="Huo N."/>
            <person name="Zhu T."/>
            <person name="Wang L."/>
            <person name="Wang Y."/>
            <person name="McGuire P.E."/>
            <person name="Liu S."/>
            <person name="Long H."/>
            <person name="Ramasamy R.K."/>
            <person name="Rodriguez J.C."/>
            <person name="Van S.L."/>
            <person name="Yuan L."/>
            <person name="Wang Z."/>
            <person name="Xia Z."/>
            <person name="Xiao L."/>
            <person name="Anderson O.D."/>
            <person name="Ouyang S."/>
            <person name="Liang Y."/>
            <person name="Zimin A.V."/>
            <person name="Pertea G."/>
            <person name="Qi P."/>
            <person name="Bennetzen J.L."/>
            <person name="Dai X."/>
            <person name="Dawson M.W."/>
            <person name="Muller H.G."/>
            <person name="Kugler K."/>
            <person name="Rivarola-Duarte L."/>
            <person name="Spannagl M."/>
            <person name="Mayer K.F.X."/>
            <person name="Lu F.H."/>
            <person name="Bevan M.W."/>
            <person name="Leroy P."/>
            <person name="Li P."/>
            <person name="You F.M."/>
            <person name="Sun Q."/>
            <person name="Liu Z."/>
            <person name="Lyons E."/>
            <person name="Wicker T."/>
            <person name="Salzberg S.L."/>
            <person name="Devos K.M."/>
            <person name="Dvorak J."/>
        </authorList>
    </citation>
    <scope>NUCLEOTIDE SEQUENCE [LARGE SCALE GENOMIC DNA]</scope>
    <source>
        <strain evidence="2">cv. AL8/78</strain>
    </source>
</reference>
<dbReference type="Proteomes" id="UP000015105">
    <property type="component" value="Chromosome 1D"/>
</dbReference>
<name>A0A452XT57_AEGTS</name>
<keyword evidence="1" id="KW-0732">Signal</keyword>
<protein>
    <submittedName>
        <fullName evidence="2">Uncharacterized protein</fullName>
    </submittedName>
</protein>
<evidence type="ECO:0000256" key="1">
    <source>
        <dbReference type="SAM" id="SignalP"/>
    </source>
</evidence>
<organism evidence="2 3">
    <name type="scientific">Aegilops tauschii subsp. strangulata</name>
    <name type="common">Goatgrass</name>
    <dbReference type="NCBI Taxonomy" id="200361"/>
    <lineage>
        <taxon>Eukaryota</taxon>
        <taxon>Viridiplantae</taxon>
        <taxon>Streptophyta</taxon>
        <taxon>Embryophyta</taxon>
        <taxon>Tracheophyta</taxon>
        <taxon>Spermatophyta</taxon>
        <taxon>Magnoliopsida</taxon>
        <taxon>Liliopsida</taxon>
        <taxon>Poales</taxon>
        <taxon>Poaceae</taxon>
        <taxon>BOP clade</taxon>
        <taxon>Pooideae</taxon>
        <taxon>Triticodae</taxon>
        <taxon>Triticeae</taxon>
        <taxon>Triticinae</taxon>
        <taxon>Aegilops</taxon>
    </lineage>
</organism>